<evidence type="ECO:0000313" key="3">
    <source>
        <dbReference type="Proteomes" id="UP000887540"/>
    </source>
</evidence>
<dbReference type="GO" id="GO:0005739">
    <property type="term" value="C:mitochondrion"/>
    <property type="evidence" value="ECO:0007669"/>
    <property type="project" value="TreeGrafter"/>
</dbReference>
<dbReference type="InterPro" id="IPR006176">
    <property type="entry name" value="3-OHacyl-CoA_DH_NAD-bd"/>
</dbReference>
<dbReference type="InterPro" id="IPR036291">
    <property type="entry name" value="NAD(P)-bd_dom_sf"/>
</dbReference>
<name>A0A914D1G9_9BILA</name>
<dbReference type="Gene3D" id="3.40.50.720">
    <property type="entry name" value="NAD(P)-binding Rossmann-like Domain"/>
    <property type="match status" value="1"/>
</dbReference>
<dbReference type="AlphaFoldDB" id="A0A914D1G9"/>
<evidence type="ECO:0000256" key="1">
    <source>
        <dbReference type="ARBA" id="ARBA00023027"/>
    </source>
</evidence>
<dbReference type="Proteomes" id="UP000887540">
    <property type="component" value="Unplaced"/>
</dbReference>
<organism evidence="3 4">
    <name type="scientific">Acrobeloides nanus</name>
    <dbReference type="NCBI Taxonomy" id="290746"/>
    <lineage>
        <taxon>Eukaryota</taxon>
        <taxon>Metazoa</taxon>
        <taxon>Ecdysozoa</taxon>
        <taxon>Nematoda</taxon>
        <taxon>Chromadorea</taxon>
        <taxon>Rhabditida</taxon>
        <taxon>Tylenchina</taxon>
        <taxon>Cephalobomorpha</taxon>
        <taxon>Cephaloboidea</taxon>
        <taxon>Cephalobidae</taxon>
        <taxon>Acrobeloides</taxon>
    </lineage>
</organism>
<dbReference type="WBParaSite" id="ACRNAN_scaffold17403.g19507.t1">
    <property type="protein sequence ID" value="ACRNAN_scaffold17403.g19507.t1"/>
    <property type="gene ID" value="ACRNAN_scaffold17403.g19507"/>
</dbReference>
<keyword evidence="1" id="KW-0520">NAD</keyword>
<feature type="domain" description="3-hydroxyacyl-CoA dehydrogenase NAD binding" evidence="2">
    <location>
        <begin position="1"/>
        <end position="49"/>
    </location>
</feature>
<dbReference type="PANTHER" id="PTHR43561:SF3">
    <property type="entry name" value="HYDROXYACYL-COENZYME A DEHYDROGENASE, MITOCHONDRIAL"/>
    <property type="match status" value="1"/>
</dbReference>
<dbReference type="GO" id="GO:0006635">
    <property type="term" value="P:fatty acid beta-oxidation"/>
    <property type="evidence" value="ECO:0007669"/>
    <property type="project" value="TreeGrafter"/>
</dbReference>
<evidence type="ECO:0000313" key="4">
    <source>
        <dbReference type="WBParaSite" id="ACRNAN_scaffold17403.g19507.t1"/>
    </source>
</evidence>
<dbReference type="PANTHER" id="PTHR43561">
    <property type="match status" value="1"/>
</dbReference>
<dbReference type="InterPro" id="IPR052242">
    <property type="entry name" value="Mito_3-hydroxyacyl-CoA_DH"/>
</dbReference>
<evidence type="ECO:0000259" key="2">
    <source>
        <dbReference type="Pfam" id="PF02737"/>
    </source>
</evidence>
<dbReference type="GO" id="GO:0003857">
    <property type="term" value="F:(3S)-3-hydroxyacyl-CoA dehydrogenase (NAD+) activity"/>
    <property type="evidence" value="ECO:0007669"/>
    <property type="project" value="TreeGrafter"/>
</dbReference>
<sequence length="50" mass="5316">MGAGIAQVSAQADLKVTLVDQTDPILQKARSGIEASVKRVAKKQHANDEK</sequence>
<dbReference type="Pfam" id="PF02737">
    <property type="entry name" value="3HCDH_N"/>
    <property type="match status" value="1"/>
</dbReference>
<dbReference type="GO" id="GO:0070403">
    <property type="term" value="F:NAD+ binding"/>
    <property type="evidence" value="ECO:0007669"/>
    <property type="project" value="InterPro"/>
</dbReference>
<reference evidence="4" key="1">
    <citation type="submission" date="2022-11" db="UniProtKB">
        <authorList>
            <consortium name="WormBaseParasite"/>
        </authorList>
    </citation>
    <scope>IDENTIFICATION</scope>
</reference>
<proteinExistence type="predicted"/>
<accession>A0A914D1G9</accession>
<dbReference type="SUPFAM" id="SSF51735">
    <property type="entry name" value="NAD(P)-binding Rossmann-fold domains"/>
    <property type="match status" value="1"/>
</dbReference>
<keyword evidence="3" id="KW-1185">Reference proteome</keyword>
<protein>
    <submittedName>
        <fullName evidence="4">3-hydroxyacyl-CoA dehydrogenase NAD binding domain-containing protein</fullName>
    </submittedName>
</protein>